<evidence type="ECO:0000313" key="2">
    <source>
        <dbReference type="EMBL" id="GGJ05229.1"/>
    </source>
</evidence>
<dbReference type="NCBIfam" id="NF011154">
    <property type="entry name" value="PRK14560.1-6"/>
    <property type="match status" value="1"/>
</dbReference>
<dbReference type="GO" id="GO:0001731">
    <property type="term" value="P:formation of translation preinitiation complex"/>
    <property type="evidence" value="ECO:0007669"/>
    <property type="project" value="TreeGrafter"/>
</dbReference>
<evidence type="ECO:0000313" key="3">
    <source>
        <dbReference type="Proteomes" id="UP000653099"/>
    </source>
</evidence>
<feature type="domain" description="PUA" evidence="1">
    <location>
        <begin position="78"/>
        <end position="152"/>
    </location>
</feature>
<dbReference type="AlphaFoldDB" id="A0A830EN73"/>
<dbReference type="SUPFAM" id="SSF88697">
    <property type="entry name" value="PUA domain-like"/>
    <property type="match status" value="1"/>
</dbReference>
<dbReference type="NCBIfam" id="TIGR00451">
    <property type="entry name" value="unchar_dom_2"/>
    <property type="match status" value="1"/>
</dbReference>
<dbReference type="NCBIfam" id="TIGR03684">
    <property type="entry name" value="arCOG00985"/>
    <property type="match status" value="1"/>
</dbReference>
<dbReference type="InterPro" id="IPR004521">
    <property type="entry name" value="Uncharacterised_CHP00451"/>
</dbReference>
<evidence type="ECO:0000259" key="1">
    <source>
        <dbReference type="SMART" id="SM00359"/>
    </source>
</evidence>
<dbReference type="InterPro" id="IPR015947">
    <property type="entry name" value="PUA-like_sf"/>
</dbReference>
<proteinExistence type="predicted"/>
<comment type="caution">
    <text evidence="2">The sequence shown here is derived from an EMBL/GenBank/DDBJ whole genome shotgun (WGS) entry which is preliminary data.</text>
</comment>
<dbReference type="RefSeq" id="WP_188786663.1">
    <property type="nucleotide sequence ID" value="NZ_BMOC01000007.1"/>
</dbReference>
<dbReference type="InterPro" id="IPR022430">
    <property type="entry name" value="CHP03684"/>
</dbReference>
<dbReference type="PANTHER" id="PTHR22798:SF0">
    <property type="entry name" value="MALIGNANT T-CELL-AMPLIFIED SEQUENCE 1"/>
    <property type="match status" value="1"/>
</dbReference>
<reference evidence="2" key="1">
    <citation type="journal article" date="2014" name="Int. J. Syst. Evol. Microbiol.">
        <title>Complete genome sequence of Corynebacterium casei LMG S-19264T (=DSM 44701T), isolated from a smear-ripened cheese.</title>
        <authorList>
            <consortium name="US DOE Joint Genome Institute (JGI-PGF)"/>
            <person name="Walter F."/>
            <person name="Albersmeier A."/>
            <person name="Kalinowski J."/>
            <person name="Ruckert C."/>
        </authorList>
    </citation>
    <scope>NUCLEOTIDE SEQUENCE</scope>
    <source>
        <strain evidence="2">JCM 14359</strain>
    </source>
</reference>
<accession>A0A830EN73</accession>
<dbReference type="InterPro" id="IPR002478">
    <property type="entry name" value="PUA"/>
</dbReference>
<dbReference type="EMBL" id="BMOC01000007">
    <property type="protein sequence ID" value="GGJ05229.1"/>
    <property type="molecule type" value="Genomic_DNA"/>
</dbReference>
<name>A0A830EN73_9EURY</name>
<dbReference type="Gene3D" id="3.10.400.20">
    <property type="match status" value="1"/>
</dbReference>
<dbReference type="GO" id="GO:0003723">
    <property type="term" value="F:RNA binding"/>
    <property type="evidence" value="ECO:0007669"/>
    <property type="project" value="InterPro"/>
</dbReference>
<dbReference type="OrthoDB" id="27972at2157"/>
<gene>
    <name evidence="2" type="ORF">GCM10008995_13840</name>
</gene>
<keyword evidence="3" id="KW-1185">Reference proteome</keyword>
<sequence>MQVKSRHHLRADEIDDLEATIAAGTGVDLPGDTYEMVDLGDESFGVVLVDGNPDVVRFGDGEAFLTVRGANRHEPTRGIVTVDAGAISFVSDGADVMRPGIVEADAEIGAGDLVTIAEETHGKTLAIGRALVDGPEMVGNSGKVVESIHHVGDDLFQFAV</sequence>
<dbReference type="PROSITE" id="PS50890">
    <property type="entry name" value="PUA"/>
    <property type="match status" value="1"/>
</dbReference>
<dbReference type="CDD" id="cd21154">
    <property type="entry name" value="PUA_MJ1432-like"/>
    <property type="match status" value="1"/>
</dbReference>
<dbReference type="PIRSF" id="PIRSF005067">
    <property type="entry name" value="Tma_RNA-bind_prd"/>
    <property type="match status" value="1"/>
</dbReference>
<protein>
    <submittedName>
        <fullName evidence="2">RNA-binding protein</fullName>
    </submittedName>
</protein>
<dbReference type="Proteomes" id="UP000653099">
    <property type="component" value="Unassembled WGS sequence"/>
</dbReference>
<dbReference type="Pfam" id="PF01472">
    <property type="entry name" value="PUA"/>
    <property type="match status" value="1"/>
</dbReference>
<dbReference type="SMART" id="SM00359">
    <property type="entry name" value="PUA"/>
    <property type="match status" value="1"/>
</dbReference>
<organism evidence="2 3">
    <name type="scientific">Halobellus salinus</name>
    <dbReference type="NCBI Taxonomy" id="931585"/>
    <lineage>
        <taxon>Archaea</taxon>
        <taxon>Methanobacteriati</taxon>
        <taxon>Methanobacteriota</taxon>
        <taxon>Stenosarchaea group</taxon>
        <taxon>Halobacteria</taxon>
        <taxon>Halobacteriales</taxon>
        <taxon>Haloferacaceae</taxon>
        <taxon>Halobellus</taxon>
    </lineage>
</organism>
<dbReference type="InterPro" id="IPR016437">
    <property type="entry name" value="MCT-1/Tma20"/>
</dbReference>
<dbReference type="PANTHER" id="PTHR22798">
    <property type="entry name" value="MCT-1 PROTEIN"/>
    <property type="match status" value="1"/>
</dbReference>
<reference evidence="2" key="2">
    <citation type="submission" date="2020-09" db="EMBL/GenBank/DDBJ databases">
        <authorList>
            <person name="Sun Q."/>
            <person name="Ohkuma M."/>
        </authorList>
    </citation>
    <scope>NUCLEOTIDE SEQUENCE</scope>
    <source>
        <strain evidence="2">JCM 14359</strain>
    </source>
</reference>